<evidence type="ECO:0000313" key="2">
    <source>
        <dbReference type="Proteomes" id="UP000601435"/>
    </source>
</evidence>
<dbReference type="AlphaFoldDB" id="A0A812YZB3"/>
<organism evidence="1 2">
    <name type="scientific">Symbiodinium necroappetens</name>
    <dbReference type="NCBI Taxonomy" id="1628268"/>
    <lineage>
        <taxon>Eukaryota</taxon>
        <taxon>Sar</taxon>
        <taxon>Alveolata</taxon>
        <taxon>Dinophyceae</taxon>
        <taxon>Suessiales</taxon>
        <taxon>Symbiodiniaceae</taxon>
        <taxon>Symbiodinium</taxon>
    </lineage>
</organism>
<name>A0A812YZB3_9DINO</name>
<sequence length="157" mass="17390">MCRFTPEPELESMGSTTQVLPTVEDKKVPIRVKRANVEKLIAAAVEATQETSNNSSLKRRIRQRLHKKLGSILSKKDFAAAMDKHGAQEFSSIMQELNRGTNSADAAMPAPVPPAAVVAATAAADATLQPLLLRRGRRRCQYYYCSCCCSCHCRWYC</sequence>
<dbReference type="OrthoDB" id="410630at2759"/>
<protein>
    <submittedName>
        <fullName evidence="1">KIDINS220 protein</fullName>
    </submittedName>
</protein>
<proteinExistence type="predicted"/>
<comment type="caution">
    <text evidence="1">The sequence shown here is derived from an EMBL/GenBank/DDBJ whole genome shotgun (WGS) entry which is preliminary data.</text>
</comment>
<gene>
    <name evidence="1" type="primary">KIDINS220</name>
    <name evidence="1" type="ORF">SNEC2469_LOCUS23719</name>
</gene>
<evidence type="ECO:0000313" key="1">
    <source>
        <dbReference type="EMBL" id="CAE7803026.1"/>
    </source>
</evidence>
<dbReference type="Proteomes" id="UP000601435">
    <property type="component" value="Unassembled WGS sequence"/>
</dbReference>
<accession>A0A812YZB3</accession>
<reference evidence="1" key="1">
    <citation type="submission" date="2021-02" db="EMBL/GenBank/DDBJ databases">
        <authorList>
            <person name="Dougan E. K."/>
            <person name="Rhodes N."/>
            <person name="Thang M."/>
            <person name="Chan C."/>
        </authorList>
    </citation>
    <scope>NUCLEOTIDE SEQUENCE</scope>
</reference>
<dbReference type="EMBL" id="CAJNJA010044586">
    <property type="protein sequence ID" value="CAE7803026.1"/>
    <property type="molecule type" value="Genomic_DNA"/>
</dbReference>
<keyword evidence="2" id="KW-1185">Reference proteome</keyword>